<name>A0A1Q5T8Q0_9EURO</name>
<protein>
    <submittedName>
        <fullName evidence="1">Uncharacterized protein</fullName>
    </submittedName>
</protein>
<proteinExistence type="predicted"/>
<organism evidence="1 2">
    <name type="scientific">Penicillium subrubescens</name>
    <dbReference type="NCBI Taxonomy" id="1316194"/>
    <lineage>
        <taxon>Eukaryota</taxon>
        <taxon>Fungi</taxon>
        <taxon>Dikarya</taxon>
        <taxon>Ascomycota</taxon>
        <taxon>Pezizomycotina</taxon>
        <taxon>Eurotiomycetes</taxon>
        <taxon>Eurotiomycetidae</taxon>
        <taxon>Eurotiales</taxon>
        <taxon>Aspergillaceae</taxon>
        <taxon>Penicillium</taxon>
    </lineage>
</organism>
<accession>A0A1Q5T8Q0</accession>
<evidence type="ECO:0000313" key="2">
    <source>
        <dbReference type="Proteomes" id="UP000186955"/>
    </source>
</evidence>
<evidence type="ECO:0000313" key="1">
    <source>
        <dbReference type="EMBL" id="OKO96612.1"/>
    </source>
</evidence>
<reference evidence="1 2" key="1">
    <citation type="submission" date="2016-10" db="EMBL/GenBank/DDBJ databases">
        <title>Genome sequence of the ascomycete fungus Penicillium subrubescens.</title>
        <authorList>
            <person name="De Vries R.P."/>
            <person name="Peng M."/>
            <person name="Dilokpimol A."/>
            <person name="Hilden K."/>
            <person name="Makela M.R."/>
            <person name="Grigoriev I."/>
            <person name="Riley R."/>
            <person name="Granchi Z."/>
        </authorList>
    </citation>
    <scope>NUCLEOTIDE SEQUENCE [LARGE SCALE GENOMIC DNA]</scope>
    <source>
        <strain evidence="1 2">CBS 132785</strain>
    </source>
</reference>
<gene>
    <name evidence="1" type="ORF">PENSUB_10787</name>
</gene>
<dbReference type="Proteomes" id="UP000186955">
    <property type="component" value="Unassembled WGS sequence"/>
</dbReference>
<comment type="caution">
    <text evidence="1">The sequence shown here is derived from an EMBL/GenBank/DDBJ whole genome shotgun (WGS) entry which is preliminary data.</text>
</comment>
<keyword evidence="2" id="KW-1185">Reference proteome</keyword>
<dbReference type="EMBL" id="MNBE01000698">
    <property type="protein sequence ID" value="OKO96612.1"/>
    <property type="molecule type" value="Genomic_DNA"/>
</dbReference>
<sequence length="181" mass="20244">MKEALTILEARGIEMMSQETTDAFFTVLLNLLEGSDGMSCQHVVEKWCQLALESKVFKGRFVSTNLGLQKSLATVCFDNNNVTLTRQILDQIVVKNDSKCDPGVQGLLFKLALHDEKDVYFLRWAKRGLGSTSVAFSTGELESVGLYSYTLAVHVFNMFHAEGIEEVLEFTKDVCLLITIH</sequence>
<dbReference type="AlphaFoldDB" id="A0A1Q5T8Q0"/>